<dbReference type="FunFam" id="2.40.50.140:FF:000004">
    <property type="entry name" value="Elongation factor P"/>
    <property type="match status" value="1"/>
</dbReference>
<dbReference type="InterPro" id="IPR001059">
    <property type="entry name" value="Transl_elong_P/YeiP_cen"/>
</dbReference>
<dbReference type="Gene3D" id="2.40.50.140">
    <property type="entry name" value="Nucleic acid-binding proteins"/>
    <property type="match status" value="2"/>
</dbReference>
<dbReference type="FunFam" id="2.40.50.140:FF:000009">
    <property type="entry name" value="Elongation factor P"/>
    <property type="match status" value="1"/>
</dbReference>
<dbReference type="EMBL" id="VUNH01000003">
    <property type="protein sequence ID" value="MST55260.1"/>
    <property type="molecule type" value="Genomic_DNA"/>
</dbReference>
<dbReference type="PIRSF" id="PIRSF005901">
    <property type="entry name" value="EF-P"/>
    <property type="match status" value="1"/>
</dbReference>
<gene>
    <name evidence="7 12" type="primary">efp</name>
    <name evidence="12" type="ORF">FYJ74_04305</name>
</gene>
<evidence type="ECO:0000256" key="5">
    <source>
        <dbReference type="ARBA" id="ARBA00022768"/>
    </source>
</evidence>
<dbReference type="HAMAP" id="MF_00141">
    <property type="entry name" value="EF_P"/>
    <property type="match status" value="1"/>
</dbReference>
<proteinExistence type="inferred from homology"/>
<feature type="domain" description="Elongation factor P C-terminal" evidence="10">
    <location>
        <begin position="133"/>
        <end position="188"/>
    </location>
</feature>
<evidence type="ECO:0000256" key="2">
    <source>
        <dbReference type="ARBA" id="ARBA00004815"/>
    </source>
</evidence>
<dbReference type="Gene3D" id="2.30.30.30">
    <property type="match status" value="1"/>
</dbReference>
<evidence type="ECO:0000313" key="13">
    <source>
        <dbReference type="Proteomes" id="UP000473699"/>
    </source>
</evidence>
<evidence type="ECO:0000313" key="12">
    <source>
        <dbReference type="EMBL" id="MST55260.1"/>
    </source>
</evidence>
<dbReference type="SMART" id="SM00841">
    <property type="entry name" value="Elong-fact-P_C"/>
    <property type="match status" value="1"/>
</dbReference>
<dbReference type="InterPro" id="IPR015365">
    <property type="entry name" value="Elong-fact-P_C"/>
</dbReference>
<comment type="function">
    <text evidence="7">Involved in peptide bond synthesis. Stimulates efficient translation and peptide-bond synthesis on native or reconstituted 70S ribosomes in vitro. Probably functions indirectly by altering the affinity of the ribosome for aminoacyl-tRNA, thus increasing their reactivity as acceptors for peptidyl transferase.</text>
</comment>
<dbReference type="PROSITE" id="PS01275">
    <property type="entry name" value="EFP"/>
    <property type="match status" value="1"/>
</dbReference>
<dbReference type="Proteomes" id="UP000473699">
    <property type="component" value="Unassembled WGS sequence"/>
</dbReference>
<dbReference type="CDD" id="cd04470">
    <property type="entry name" value="S1_EF-P_repeat_1"/>
    <property type="match status" value="1"/>
</dbReference>
<dbReference type="SMART" id="SM01185">
    <property type="entry name" value="EFP"/>
    <property type="match status" value="1"/>
</dbReference>
<reference evidence="12 13" key="1">
    <citation type="submission" date="2019-08" db="EMBL/GenBank/DDBJ databases">
        <title>In-depth cultivation of the pig gut microbiome towards novel bacterial diversity and tailored functional studies.</title>
        <authorList>
            <person name="Wylensek D."/>
            <person name="Hitch T.C.A."/>
            <person name="Clavel T."/>
        </authorList>
    </citation>
    <scope>NUCLEOTIDE SEQUENCE [LARGE SCALE GENOMIC DNA]</scope>
    <source>
        <strain evidence="12 13">SM-530-WT-4B</strain>
    </source>
</reference>
<evidence type="ECO:0000256" key="1">
    <source>
        <dbReference type="ARBA" id="ARBA00004496"/>
    </source>
</evidence>
<dbReference type="RefSeq" id="WP_154528357.1">
    <property type="nucleotide sequence ID" value="NZ_JAXDZJ010000192.1"/>
</dbReference>
<dbReference type="InterPro" id="IPR020599">
    <property type="entry name" value="Transl_elong_fac_P/YeiP"/>
</dbReference>
<dbReference type="CDD" id="cd05794">
    <property type="entry name" value="S1_EF-P_repeat_2"/>
    <property type="match status" value="1"/>
</dbReference>
<dbReference type="InterPro" id="IPR013852">
    <property type="entry name" value="Transl_elong_P/YeiP_CS"/>
</dbReference>
<dbReference type="NCBIfam" id="NF001810">
    <property type="entry name" value="PRK00529.1"/>
    <property type="match status" value="1"/>
</dbReference>
<organism evidence="12 13">
    <name type="scientific">Pyramidobacter porci</name>
    <dbReference type="NCBI Taxonomy" id="2605789"/>
    <lineage>
        <taxon>Bacteria</taxon>
        <taxon>Thermotogati</taxon>
        <taxon>Synergistota</taxon>
        <taxon>Synergistia</taxon>
        <taxon>Synergistales</taxon>
        <taxon>Dethiosulfovibrionaceae</taxon>
        <taxon>Pyramidobacter</taxon>
    </lineage>
</organism>
<dbReference type="InterPro" id="IPR013185">
    <property type="entry name" value="Transl_elong_KOW-like"/>
</dbReference>
<keyword evidence="5 7" id="KW-0251">Elongation factor</keyword>
<dbReference type="GO" id="GO:0043043">
    <property type="term" value="P:peptide biosynthetic process"/>
    <property type="evidence" value="ECO:0007669"/>
    <property type="project" value="InterPro"/>
</dbReference>
<comment type="pathway">
    <text evidence="2 7">Protein biosynthesis; polypeptide chain elongation.</text>
</comment>
<name>A0A6L5YAE7_9BACT</name>
<dbReference type="InterPro" id="IPR014722">
    <property type="entry name" value="Rib_uL2_dom2"/>
</dbReference>
<protein>
    <recommendedName>
        <fullName evidence="7 8">Elongation factor P</fullName>
        <shortName evidence="7">EF-P</shortName>
    </recommendedName>
</protein>
<keyword evidence="4 7" id="KW-0963">Cytoplasm</keyword>
<dbReference type="InterPro" id="IPR008991">
    <property type="entry name" value="Translation_prot_SH3-like_sf"/>
</dbReference>
<dbReference type="GO" id="GO:0005829">
    <property type="term" value="C:cytosol"/>
    <property type="evidence" value="ECO:0007669"/>
    <property type="project" value="UniProtKB-ARBA"/>
</dbReference>
<dbReference type="Pfam" id="PF01132">
    <property type="entry name" value="EFP"/>
    <property type="match status" value="1"/>
</dbReference>
<evidence type="ECO:0000256" key="8">
    <source>
        <dbReference type="NCBIfam" id="TIGR00038"/>
    </source>
</evidence>
<dbReference type="SUPFAM" id="SSF50249">
    <property type="entry name" value="Nucleic acid-binding proteins"/>
    <property type="match status" value="2"/>
</dbReference>
<comment type="caution">
    <text evidence="12">The sequence shown here is derived from an EMBL/GenBank/DDBJ whole genome shotgun (WGS) entry which is preliminary data.</text>
</comment>
<sequence length="191" mass="21314">MADIVDTSKFYPGMKLKWQDGLWEVVDCQHHMKGRGGAVLKCKLRNLDTGSISENSFVSGNDKFERIVFDEKPAQYSYKDGDHYVFMDMESYEEVYLTKEALGPALNYLTDNLEVSLDMYEGKVMGITLPNSVVLKIVDTQPNFKGDTAAGGGKPATMETGLVITVPMFVMNGESVVVDTRTGEYVERVKK</sequence>
<dbReference type="NCBIfam" id="TIGR00038">
    <property type="entry name" value="efp"/>
    <property type="match status" value="1"/>
</dbReference>
<comment type="similarity">
    <text evidence="3 7 9">Belongs to the elongation factor P family.</text>
</comment>
<dbReference type="PANTHER" id="PTHR30053">
    <property type="entry name" value="ELONGATION FACTOR P"/>
    <property type="match status" value="1"/>
</dbReference>
<dbReference type="InterPro" id="IPR011768">
    <property type="entry name" value="Transl_elongation_fac_P"/>
</dbReference>
<evidence type="ECO:0000259" key="11">
    <source>
        <dbReference type="SMART" id="SM01185"/>
    </source>
</evidence>
<evidence type="ECO:0000256" key="6">
    <source>
        <dbReference type="ARBA" id="ARBA00022917"/>
    </source>
</evidence>
<feature type="domain" description="Translation elongation factor P/YeiP central" evidence="11">
    <location>
        <begin position="71"/>
        <end position="125"/>
    </location>
</feature>
<evidence type="ECO:0000259" key="10">
    <source>
        <dbReference type="SMART" id="SM00841"/>
    </source>
</evidence>
<accession>A0A6L5YAE7</accession>
<dbReference type="UniPathway" id="UPA00345"/>
<keyword evidence="13" id="KW-1185">Reference proteome</keyword>
<dbReference type="Pfam" id="PF08207">
    <property type="entry name" value="EFP_N"/>
    <property type="match status" value="1"/>
</dbReference>
<keyword evidence="6 7" id="KW-0648">Protein biosynthesis</keyword>
<evidence type="ECO:0000256" key="9">
    <source>
        <dbReference type="RuleBase" id="RU004389"/>
    </source>
</evidence>
<evidence type="ECO:0000256" key="3">
    <source>
        <dbReference type="ARBA" id="ARBA00009479"/>
    </source>
</evidence>
<dbReference type="SUPFAM" id="SSF50104">
    <property type="entry name" value="Translation proteins SH3-like domain"/>
    <property type="match status" value="1"/>
</dbReference>
<evidence type="ECO:0000256" key="7">
    <source>
        <dbReference type="HAMAP-Rule" id="MF_00141"/>
    </source>
</evidence>
<dbReference type="AlphaFoldDB" id="A0A6L5YAE7"/>
<comment type="subcellular location">
    <subcellularLocation>
        <location evidence="1 7">Cytoplasm</location>
    </subcellularLocation>
</comment>
<dbReference type="Pfam" id="PF09285">
    <property type="entry name" value="Elong-fact-P_C"/>
    <property type="match status" value="1"/>
</dbReference>
<dbReference type="InterPro" id="IPR012340">
    <property type="entry name" value="NA-bd_OB-fold"/>
</dbReference>
<dbReference type="PANTHER" id="PTHR30053:SF12">
    <property type="entry name" value="ELONGATION FACTOR P (EF-P) FAMILY PROTEIN"/>
    <property type="match status" value="1"/>
</dbReference>
<evidence type="ECO:0000256" key="4">
    <source>
        <dbReference type="ARBA" id="ARBA00022490"/>
    </source>
</evidence>
<dbReference type="GO" id="GO:0003746">
    <property type="term" value="F:translation elongation factor activity"/>
    <property type="evidence" value="ECO:0007669"/>
    <property type="project" value="UniProtKB-UniRule"/>
</dbReference>